<evidence type="ECO:0000313" key="3">
    <source>
        <dbReference type="EMBL" id="SHJ30387.1"/>
    </source>
</evidence>
<dbReference type="InterPro" id="IPR045569">
    <property type="entry name" value="Metalloprtase-TldD/E_C"/>
</dbReference>
<dbReference type="STRING" id="1122184.SAMN02745176_03110"/>
<keyword evidence="4" id="KW-1185">Reference proteome</keyword>
<dbReference type="EMBL" id="FQZS01000028">
    <property type="protein sequence ID" value="SHJ30387.1"/>
    <property type="molecule type" value="Genomic_DNA"/>
</dbReference>
<proteinExistence type="inferred from homology"/>
<sequence length="366" mass="42364">MCNMGFVQCRNIKHFIIDDGCLKLISTPVNIIGKDDEYHISGGTLKPLSTFELKRLEADINKETEKEIKNLRVLSNYSDKDFNFTVSLHYDYCEIEGKELKKVYSLVEVFYNGVSIDYLIFNSNTIQYIKELKEHLQEKYLCFNDTVDYKGELPLLFTDQAAVVLAHEFLGHMLEIDNFYFFKYNELINDVESLKLTVWDDPLIPNSSAYYKYDDAGIAAKVTNIIDKGNFTGNLIGGKINEMVVKSSLRRDYYSNKLLPRMSNFMVQANCSAKKPKRYIEISKLSRCFINHNNKVLELNVGLALLMDNSTRLKRVNPFYLKLTIKELLEKIHPIQSHNFLRPLKCYKRGQVIQCGGTSCDWLLLN</sequence>
<dbReference type="GO" id="GO:0005829">
    <property type="term" value="C:cytosol"/>
    <property type="evidence" value="ECO:0007669"/>
    <property type="project" value="TreeGrafter"/>
</dbReference>
<dbReference type="PANTHER" id="PTHR30624:SF0">
    <property type="entry name" value="METALLOPROTEASE SLR0863"/>
    <property type="match status" value="1"/>
</dbReference>
<evidence type="ECO:0000313" key="4">
    <source>
        <dbReference type="Proteomes" id="UP000184442"/>
    </source>
</evidence>
<accession>A0A1M6I7E1</accession>
<evidence type="ECO:0000259" key="2">
    <source>
        <dbReference type="Pfam" id="PF19289"/>
    </source>
</evidence>
<dbReference type="Proteomes" id="UP000184442">
    <property type="component" value="Unassembled WGS sequence"/>
</dbReference>
<dbReference type="PANTHER" id="PTHR30624">
    <property type="entry name" value="UNCHARACTERIZED PROTEIN TLDD AND PMBA"/>
    <property type="match status" value="1"/>
</dbReference>
<reference evidence="3 4" key="1">
    <citation type="submission" date="2016-11" db="EMBL/GenBank/DDBJ databases">
        <authorList>
            <person name="Jaros S."/>
            <person name="Januszkiewicz K."/>
            <person name="Wedrychowicz H."/>
        </authorList>
    </citation>
    <scope>NUCLEOTIDE SEQUENCE [LARGE SCALE GENOMIC DNA]</scope>
    <source>
        <strain evidence="3 4">DSM 19022</strain>
    </source>
</reference>
<dbReference type="InterPro" id="IPR051463">
    <property type="entry name" value="Peptidase_U62_metallo"/>
</dbReference>
<organism evidence="3 4">
    <name type="scientific">Lutispora thermophila DSM 19022</name>
    <dbReference type="NCBI Taxonomy" id="1122184"/>
    <lineage>
        <taxon>Bacteria</taxon>
        <taxon>Bacillati</taxon>
        <taxon>Bacillota</taxon>
        <taxon>Clostridia</taxon>
        <taxon>Lutisporales</taxon>
        <taxon>Lutisporaceae</taxon>
        <taxon>Lutispora</taxon>
    </lineage>
</organism>
<feature type="domain" description="Metalloprotease TldD/E C-terminal" evidence="2">
    <location>
        <begin position="151"/>
        <end position="337"/>
    </location>
</feature>
<dbReference type="GO" id="GO:0008237">
    <property type="term" value="F:metallopeptidase activity"/>
    <property type="evidence" value="ECO:0007669"/>
    <property type="project" value="InterPro"/>
</dbReference>
<dbReference type="InterPro" id="IPR036059">
    <property type="entry name" value="TldD/PmbA_sf"/>
</dbReference>
<dbReference type="SUPFAM" id="SSF111283">
    <property type="entry name" value="Putative modulator of DNA gyrase, PmbA/TldD"/>
    <property type="match status" value="1"/>
</dbReference>
<dbReference type="AlphaFoldDB" id="A0A1M6I7E1"/>
<protein>
    <submittedName>
        <fullName evidence="3">Putative modulator of DNA gyrase</fullName>
    </submittedName>
</protein>
<name>A0A1M6I7E1_9FIRM</name>
<gene>
    <name evidence="3" type="ORF">SAMN02745176_03110</name>
</gene>
<dbReference type="GO" id="GO:0006508">
    <property type="term" value="P:proteolysis"/>
    <property type="evidence" value="ECO:0007669"/>
    <property type="project" value="InterPro"/>
</dbReference>
<evidence type="ECO:0000256" key="1">
    <source>
        <dbReference type="ARBA" id="ARBA00005836"/>
    </source>
</evidence>
<dbReference type="Pfam" id="PF19289">
    <property type="entry name" value="PmbA_TldD_3rd"/>
    <property type="match status" value="1"/>
</dbReference>
<comment type="similarity">
    <text evidence="1">Belongs to the peptidase U62 family.</text>
</comment>